<feature type="binding site" evidence="12">
    <location>
        <position position="118"/>
    </location>
    <ligand>
        <name>Zn(2+)</name>
        <dbReference type="ChEBI" id="CHEBI:29105"/>
    </ligand>
</feature>
<dbReference type="NCBIfam" id="TIGR00218">
    <property type="entry name" value="manA"/>
    <property type="match status" value="1"/>
</dbReference>
<dbReference type="AlphaFoldDB" id="A0AB34L1K8"/>
<dbReference type="PRINTS" id="PR00714">
    <property type="entry name" value="MAN6PISMRASE"/>
</dbReference>
<dbReference type="Pfam" id="PF20511">
    <property type="entry name" value="PMI_typeI_cat"/>
    <property type="match status" value="1"/>
</dbReference>
<evidence type="ECO:0000256" key="1">
    <source>
        <dbReference type="ARBA" id="ARBA00000757"/>
    </source>
</evidence>
<comment type="pathway">
    <text evidence="3">Nucleotide-sugar biosynthesis; GDP-alpha-D-mannose biosynthesis; alpha-D-mannose 1-phosphate from D-fructose 6-phosphate: step 1/2.</text>
</comment>
<keyword evidence="8 12" id="KW-0862">Zinc</keyword>
<dbReference type="InterPro" id="IPR014710">
    <property type="entry name" value="RmlC-like_jellyroll"/>
</dbReference>
<evidence type="ECO:0000256" key="7">
    <source>
        <dbReference type="ARBA" id="ARBA00022723"/>
    </source>
</evidence>
<evidence type="ECO:0000256" key="10">
    <source>
        <dbReference type="ARBA" id="ARBA00029741"/>
    </source>
</evidence>
<comment type="similarity">
    <text evidence="4">Belongs to the mannose-6-phosphate isomerase type 1 family.</text>
</comment>
<evidence type="ECO:0000256" key="5">
    <source>
        <dbReference type="ARBA" id="ARBA00011956"/>
    </source>
</evidence>
<dbReference type="GO" id="GO:0009298">
    <property type="term" value="P:GDP-mannose biosynthetic process"/>
    <property type="evidence" value="ECO:0007669"/>
    <property type="project" value="InterPro"/>
</dbReference>
<proteinExistence type="inferred from homology"/>
<dbReference type="GO" id="GO:0005829">
    <property type="term" value="C:cytosol"/>
    <property type="evidence" value="ECO:0007669"/>
    <property type="project" value="TreeGrafter"/>
</dbReference>
<evidence type="ECO:0000256" key="9">
    <source>
        <dbReference type="ARBA" id="ARBA00023235"/>
    </source>
</evidence>
<reference evidence="14 15" key="1">
    <citation type="journal article" date="2020" name="Microbiol. Resour. Announc.">
        <title>Draft Genome Sequence of a Cladosporium Species Isolated from the Mesophotic Ascidian Didemnum maculosum.</title>
        <authorList>
            <person name="Gioti A."/>
            <person name="Siaperas R."/>
            <person name="Nikolaivits E."/>
            <person name="Le Goff G."/>
            <person name="Ouazzani J."/>
            <person name="Kotoulas G."/>
            <person name="Topakas E."/>
        </authorList>
    </citation>
    <scope>NUCLEOTIDE SEQUENCE [LARGE SCALE GENOMIC DNA]</scope>
    <source>
        <strain evidence="14 15">TM138-S3</strain>
    </source>
</reference>
<dbReference type="PIRSF" id="PIRSF001480">
    <property type="entry name" value="Mannose-6-phosphate_isomerase"/>
    <property type="match status" value="1"/>
</dbReference>
<feature type="domain" description="Phosphomannose isomerase type I catalytic" evidence="13">
    <location>
        <begin position="8"/>
        <end position="161"/>
    </location>
</feature>
<evidence type="ECO:0000313" key="15">
    <source>
        <dbReference type="Proteomes" id="UP000803884"/>
    </source>
</evidence>
<evidence type="ECO:0000313" key="14">
    <source>
        <dbReference type="EMBL" id="KAL1591102.1"/>
    </source>
</evidence>
<dbReference type="GeneID" id="96001629"/>
<name>A0AB34L1K8_9PEZI</name>
<dbReference type="GO" id="GO:0005975">
    <property type="term" value="P:carbohydrate metabolic process"/>
    <property type="evidence" value="ECO:0007669"/>
    <property type="project" value="InterPro"/>
</dbReference>
<evidence type="ECO:0000256" key="8">
    <source>
        <dbReference type="ARBA" id="ARBA00022833"/>
    </source>
</evidence>
<evidence type="ECO:0000256" key="3">
    <source>
        <dbReference type="ARBA" id="ARBA00004666"/>
    </source>
</evidence>
<dbReference type="CDD" id="cd07011">
    <property type="entry name" value="cupin_PMI_type_I_N"/>
    <property type="match status" value="1"/>
</dbReference>
<feature type="binding site" evidence="12">
    <location>
        <position position="271"/>
    </location>
    <ligand>
        <name>Zn(2+)</name>
        <dbReference type="ChEBI" id="CHEBI:29105"/>
    </ligand>
</feature>
<gene>
    <name evidence="14" type="ORF">WHR41_00185</name>
</gene>
<dbReference type="GO" id="GO:0008270">
    <property type="term" value="F:zinc ion binding"/>
    <property type="evidence" value="ECO:0007669"/>
    <property type="project" value="InterPro"/>
</dbReference>
<keyword evidence="7 12" id="KW-0479">Metal-binding</keyword>
<evidence type="ECO:0000256" key="2">
    <source>
        <dbReference type="ARBA" id="ARBA00002564"/>
    </source>
</evidence>
<dbReference type="InterPro" id="IPR046457">
    <property type="entry name" value="PMI_typeI_cat"/>
</dbReference>
<dbReference type="RefSeq" id="XP_069234207.1">
    <property type="nucleotide sequence ID" value="XM_069368791.1"/>
</dbReference>
<sequence length="417" mass="46249">MSTPQPFYELKCTTNQYPWGKVGKESVSARLCAKQPGYGDNGPKSDFKLDESKPYAEMWMGTYPVLPSYIASTGEDLQDVLDKYPKELVGENMIKKFGHSKVPYLPKVLSIAKALPLQVHPNKELSSKLHEQDPQNFTDPNHKPEIALALSKFEAFCGFKPKEQIAYLTEFDFLKKFLPNSNEKGFTQESIKTFVRNILVADQDALKSTYKSLTSTDPSAFGNDTYIPKLAPRLAEQYDEADPGVLVALLTMNFLTLNPGEAIYIPADGIHAYLSGDIIECMARSNNVLNTGFCPKAERSSADLFTSTLTFSPHNKDECMLLPKPYKRSKNGKTDILAPPLSEFDMLQMTLKGGEKESLEKIEGNGVLLATQGSATLTANGQKTELKEGQVYFIAPNVELEFEAGKDGLLMHEAVCR</sequence>
<comment type="function">
    <text evidence="2">Involved in the synthesis of the GDP-mannose and dolichol-phosphate-mannose required for a number of critical mannosyl transfer reactions.</text>
</comment>
<dbReference type="EC" id="5.3.1.8" evidence="5"/>
<dbReference type="InterPro" id="IPR016305">
    <property type="entry name" value="Mannose-6-P_Isomerase"/>
</dbReference>
<dbReference type="InterPro" id="IPR011051">
    <property type="entry name" value="RmlC_Cupin_sf"/>
</dbReference>
<feature type="binding site" evidence="12">
    <location>
        <position position="145"/>
    </location>
    <ligand>
        <name>Zn(2+)</name>
        <dbReference type="ChEBI" id="CHEBI:29105"/>
    </ligand>
</feature>
<dbReference type="SUPFAM" id="SSF51182">
    <property type="entry name" value="RmlC-like cupins"/>
    <property type="match status" value="1"/>
</dbReference>
<organism evidence="14 15">
    <name type="scientific">Cladosporium halotolerans</name>
    <dbReference type="NCBI Taxonomy" id="1052096"/>
    <lineage>
        <taxon>Eukaryota</taxon>
        <taxon>Fungi</taxon>
        <taxon>Dikarya</taxon>
        <taxon>Ascomycota</taxon>
        <taxon>Pezizomycotina</taxon>
        <taxon>Dothideomycetes</taxon>
        <taxon>Dothideomycetidae</taxon>
        <taxon>Cladosporiales</taxon>
        <taxon>Cladosporiaceae</taxon>
        <taxon>Cladosporium</taxon>
    </lineage>
</organism>
<protein>
    <recommendedName>
        <fullName evidence="6">Mannose-6-phosphate isomerase</fullName>
        <ecNumber evidence="5">5.3.1.8</ecNumber>
    </recommendedName>
    <alternativeName>
        <fullName evidence="10">Phosphohexomutase</fullName>
    </alternativeName>
    <alternativeName>
        <fullName evidence="11">Phosphomannose isomerase</fullName>
    </alternativeName>
</protein>
<dbReference type="Gene3D" id="1.10.441.10">
    <property type="entry name" value="Phosphomannose Isomerase, domain 2"/>
    <property type="match status" value="1"/>
</dbReference>
<comment type="cofactor">
    <cofactor evidence="12">
        <name>Zn(2+)</name>
        <dbReference type="ChEBI" id="CHEBI:29105"/>
    </cofactor>
    <text evidence="12">Binds 1 zinc ion per subunit.</text>
</comment>
<dbReference type="InterPro" id="IPR001250">
    <property type="entry name" value="Man6P_Isoase-1"/>
</dbReference>
<evidence type="ECO:0000256" key="6">
    <source>
        <dbReference type="ARBA" id="ARBA00018236"/>
    </source>
</evidence>
<evidence type="ECO:0000256" key="11">
    <source>
        <dbReference type="ARBA" id="ARBA00030762"/>
    </source>
</evidence>
<keyword evidence="9" id="KW-0413">Isomerase</keyword>
<keyword evidence="15" id="KW-1185">Reference proteome</keyword>
<comment type="caution">
    <text evidence="14">The sequence shown here is derived from an EMBL/GenBank/DDBJ whole genome shotgun (WGS) entry which is preliminary data.</text>
</comment>
<evidence type="ECO:0000256" key="4">
    <source>
        <dbReference type="ARBA" id="ARBA00010772"/>
    </source>
</evidence>
<dbReference type="Proteomes" id="UP000803884">
    <property type="component" value="Unassembled WGS sequence"/>
</dbReference>
<dbReference type="EMBL" id="JAAQHG020000001">
    <property type="protein sequence ID" value="KAL1591102.1"/>
    <property type="molecule type" value="Genomic_DNA"/>
</dbReference>
<feature type="binding site" evidence="12">
    <location>
        <position position="120"/>
    </location>
    <ligand>
        <name>Zn(2+)</name>
        <dbReference type="ChEBI" id="CHEBI:29105"/>
    </ligand>
</feature>
<dbReference type="Gene3D" id="2.60.120.10">
    <property type="entry name" value="Jelly Rolls"/>
    <property type="match status" value="2"/>
</dbReference>
<evidence type="ECO:0000259" key="13">
    <source>
        <dbReference type="Pfam" id="PF20511"/>
    </source>
</evidence>
<accession>A0AB34L1K8</accession>
<dbReference type="PANTHER" id="PTHR10309:SF4">
    <property type="entry name" value="MANNOSE-6-PHOSPHATE ISOMERASE"/>
    <property type="match status" value="1"/>
</dbReference>
<evidence type="ECO:0000256" key="12">
    <source>
        <dbReference type="PIRSR" id="PIRSR001480-2"/>
    </source>
</evidence>
<comment type="catalytic activity">
    <reaction evidence="1">
        <text>D-mannose 6-phosphate = D-fructose 6-phosphate</text>
        <dbReference type="Rhea" id="RHEA:12356"/>
        <dbReference type="ChEBI" id="CHEBI:58735"/>
        <dbReference type="ChEBI" id="CHEBI:61527"/>
        <dbReference type="EC" id="5.3.1.8"/>
    </reaction>
</comment>
<dbReference type="PANTHER" id="PTHR10309">
    <property type="entry name" value="MANNOSE-6-PHOSPHATE ISOMERASE"/>
    <property type="match status" value="1"/>
</dbReference>
<dbReference type="GO" id="GO:0004476">
    <property type="term" value="F:mannose-6-phosphate isomerase activity"/>
    <property type="evidence" value="ECO:0007669"/>
    <property type="project" value="UniProtKB-EC"/>
</dbReference>